<feature type="transmembrane region" description="Helical" evidence="7">
    <location>
        <begin position="29"/>
        <end position="51"/>
    </location>
</feature>
<reference evidence="10 11" key="1">
    <citation type="submission" date="2018-09" db="EMBL/GenBank/DDBJ databases">
        <title>Whole genome based analysis of evolution and adaptive divergence in Indian and Brazilian strains of Azospirillum brasilense.</title>
        <authorList>
            <person name="Singh C."/>
            <person name="Tripathi A.K."/>
        </authorList>
    </citation>
    <scope>NUCLEOTIDE SEQUENCE [LARGE SCALE GENOMIC DNA]</scope>
    <source>
        <strain evidence="10 11">MTCC4038</strain>
        <plasmid evidence="10 11">p3</plasmid>
    </source>
</reference>
<dbReference type="Proteomes" id="UP001277471">
    <property type="component" value="Unassembled WGS sequence"/>
</dbReference>
<keyword evidence="10" id="KW-0614">Plasmid</keyword>
<comment type="similarity">
    <text evidence="7">Belongs to the TRAP transporter large permease family.</text>
</comment>
<dbReference type="Pfam" id="PF06808">
    <property type="entry name" value="DctM"/>
    <property type="match status" value="1"/>
</dbReference>
<dbReference type="RefSeq" id="WP_079285060.1">
    <property type="nucleotide sequence ID" value="NZ_CP032342.1"/>
</dbReference>
<feature type="transmembrane region" description="Helical" evidence="7">
    <location>
        <begin position="357"/>
        <end position="383"/>
    </location>
</feature>
<evidence type="ECO:0000313" key="9">
    <source>
        <dbReference type="EMBL" id="MDX5950062.1"/>
    </source>
</evidence>
<evidence type="ECO:0000256" key="3">
    <source>
        <dbReference type="ARBA" id="ARBA00022519"/>
    </source>
</evidence>
<keyword evidence="4 7" id="KW-0812">Transmembrane</keyword>
<evidence type="ECO:0000313" key="10">
    <source>
        <dbReference type="EMBL" id="QCO13039.1"/>
    </source>
</evidence>
<feature type="transmembrane region" description="Helical" evidence="7">
    <location>
        <begin position="171"/>
        <end position="191"/>
    </location>
</feature>
<dbReference type="Proteomes" id="UP000298774">
    <property type="component" value="Plasmid p3"/>
</dbReference>
<geneLocation type="plasmid" evidence="10 11">
    <name>p3</name>
</geneLocation>
<dbReference type="GeneID" id="56447533"/>
<feature type="transmembrane region" description="Helical" evidence="7">
    <location>
        <begin position="99"/>
        <end position="123"/>
    </location>
</feature>
<dbReference type="PIRSF" id="PIRSF006066">
    <property type="entry name" value="HI0050"/>
    <property type="match status" value="1"/>
</dbReference>
<evidence type="ECO:0000256" key="7">
    <source>
        <dbReference type="RuleBase" id="RU369079"/>
    </source>
</evidence>
<organism evidence="10 11">
    <name type="scientific">Azospirillum brasilense</name>
    <dbReference type="NCBI Taxonomy" id="192"/>
    <lineage>
        <taxon>Bacteria</taxon>
        <taxon>Pseudomonadati</taxon>
        <taxon>Pseudomonadota</taxon>
        <taxon>Alphaproteobacteria</taxon>
        <taxon>Rhodospirillales</taxon>
        <taxon>Azospirillaceae</taxon>
        <taxon>Azospirillum</taxon>
    </lineage>
</organism>
<keyword evidence="7" id="KW-0813">Transport</keyword>
<dbReference type="AlphaFoldDB" id="A0A4D8R1L4"/>
<name>A0A4D8R1L4_AZOBR</name>
<comment type="subcellular location">
    <subcellularLocation>
        <location evidence="1 7">Cell inner membrane</location>
        <topology evidence="1 7">Multi-pass membrane protein</topology>
    </subcellularLocation>
</comment>
<keyword evidence="6 7" id="KW-0472">Membrane</keyword>
<accession>A0A4D8R1L4</accession>
<evidence type="ECO:0000256" key="4">
    <source>
        <dbReference type="ARBA" id="ARBA00022692"/>
    </source>
</evidence>
<dbReference type="EMBL" id="JAWXYC010000001">
    <property type="protein sequence ID" value="MDX5950062.1"/>
    <property type="molecule type" value="Genomic_DNA"/>
</dbReference>
<feature type="transmembrane region" description="Helical" evidence="7">
    <location>
        <begin position="58"/>
        <end position="79"/>
    </location>
</feature>
<proteinExistence type="inferred from homology"/>
<dbReference type="InterPro" id="IPR004681">
    <property type="entry name" value="TRAP_DctM"/>
</dbReference>
<feature type="transmembrane region" description="Helical" evidence="7">
    <location>
        <begin position="403"/>
        <end position="428"/>
    </location>
</feature>
<reference evidence="9 12" key="2">
    <citation type="submission" date="2023-11" db="EMBL/GenBank/DDBJ databases">
        <title>MicrobeMod: A computational toolkit for identifying prokaryotic methylation and restriction-modification with nanopore sequencing.</title>
        <authorList>
            <person name="Crits-Christoph A."/>
            <person name="Kang S.C."/>
            <person name="Lee H."/>
            <person name="Ostrov N."/>
        </authorList>
    </citation>
    <scope>NUCLEOTIDE SEQUENCE [LARGE SCALE GENOMIC DNA]</scope>
    <source>
        <strain evidence="9 12">ATCC 29145</strain>
    </source>
</reference>
<evidence type="ECO:0000313" key="12">
    <source>
        <dbReference type="Proteomes" id="UP001277471"/>
    </source>
</evidence>
<dbReference type="EMBL" id="CP032342">
    <property type="protein sequence ID" value="QCO13039.1"/>
    <property type="molecule type" value="Genomic_DNA"/>
</dbReference>
<feature type="transmembrane region" description="Helical" evidence="7">
    <location>
        <begin position="243"/>
        <end position="261"/>
    </location>
</feature>
<keyword evidence="2" id="KW-1003">Cell membrane</keyword>
<dbReference type="GO" id="GO:0005886">
    <property type="term" value="C:plasma membrane"/>
    <property type="evidence" value="ECO:0007669"/>
    <property type="project" value="UniProtKB-SubCell"/>
</dbReference>
<keyword evidence="12" id="KW-1185">Reference proteome</keyword>
<evidence type="ECO:0000256" key="5">
    <source>
        <dbReference type="ARBA" id="ARBA00022989"/>
    </source>
</evidence>
<dbReference type="PANTHER" id="PTHR33362:SF5">
    <property type="entry name" value="C4-DICARBOXYLATE TRAP TRANSPORTER LARGE PERMEASE PROTEIN DCTM"/>
    <property type="match status" value="1"/>
</dbReference>
<keyword evidence="5 7" id="KW-1133">Transmembrane helix</keyword>
<evidence type="ECO:0000313" key="11">
    <source>
        <dbReference type="Proteomes" id="UP000298774"/>
    </source>
</evidence>
<comment type="subunit">
    <text evidence="7">The complex comprises the extracytoplasmic solute receptor protein and the two transmembrane proteins.</text>
</comment>
<gene>
    <name evidence="10" type="ORF">D3868_26265</name>
    <name evidence="9" type="ORF">SIM66_02390</name>
</gene>
<feature type="transmembrane region" description="Helical" evidence="7">
    <location>
        <begin position="317"/>
        <end position="345"/>
    </location>
</feature>
<evidence type="ECO:0000256" key="6">
    <source>
        <dbReference type="ARBA" id="ARBA00023136"/>
    </source>
</evidence>
<feature type="transmembrane region" description="Helical" evidence="7">
    <location>
        <begin position="273"/>
        <end position="297"/>
    </location>
</feature>
<feature type="transmembrane region" description="Helical" evidence="7">
    <location>
        <begin position="211"/>
        <end position="237"/>
    </location>
</feature>
<evidence type="ECO:0000256" key="2">
    <source>
        <dbReference type="ARBA" id="ARBA00022475"/>
    </source>
</evidence>
<protein>
    <recommendedName>
        <fullName evidence="7">TRAP transporter large permease protein</fullName>
    </recommendedName>
</protein>
<evidence type="ECO:0000256" key="1">
    <source>
        <dbReference type="ARBA" id="ARBA00004429"/>
    </source>
</evidence>
<dbReference type="InterPro" id="IPR010656">
    <property type="entry name" value="DctM"/>
</dbReference>
<dbReference type="PANTHER" id="PTHR33362">
    <property type="entry name" value="SIALIC ACID TRAP TRANSPORTER PERMEASE PROTEIN SIAT-RELATED"/>
    <property type="match status" value="1"/>
</dbReference>
<feature type="transmembrane region" description="Helical" evidence="7">
    <location>
        <begin position="135"/>
        <end position="159"/>
    </location>
</feature>
<sequence>MVWLVMGVSLAVMLLAGFPIGVALGLTGFLILELFVGGALQLGITAGWNAFNSFTLSAVPAFIVLGEVLLASGLGARIYSGVSPLFRRVPGGLMHTNVAVGTLFGAVSGTSLATAAAVGSVAYPQLIKRGYPAKSVVGILAASGTLGIIIPPSLILIIYGATMDVSIGKLFLAGLIPGFLLAAMFMGLVAVRARLSPGWLPDDREAVSLAVILRSLVDLWPLAILMFAVLGTIYMGIATPTEAASLGVVAAIALGFTVGELTMKGLLHALIAAVRGFGAIALIFLGASILSQAISILGLPAQLAQTMGAMAIGKYELLLGIVLLYLVLGCLFDGISIMLMTLPLTFPLMMNVGFDPVWYGIVVTVLIEIGMITPPVGINLFVLVSLTKGAVNITEAAWEAIPYWLLMLVAIALFTLFPGIVTGLPNLFY</sequence>
<dbReference type="GO" id="GO:0022857">
    <property type="term" value="F:transmembrane transporter activity"/>
    <property type="evidence" value="ECO:0007669"/>
    <property type="project" value="UniProtKB-UniRule"/>
</dbReference>
<comment type="function">
    <text evidence="7">Part of the tripartite ATP-independent periplasmic (TRAP) transport system.</text>
</comment>
<feature type="domain" description="TRAP C4-dicarboxylate transport system permease DctM subunit" evidence="8">
    <location>
        <begin position="8"/>
        <end position="420"/>
    </location>
</feature>
<dbReference type="NCBIfam" id="TIGR00786">
    <property type="entry name" value="dctM"/>
    <property type="match status" value="1"/>
</dbReference>
<evidence type="ECO:0000259" key="8">
    <source>
        <dbReference type="Pfam" id="PF06808"/>
    </source>
</evidence>
<keyword evidence="3 7" id="KW-0997">Cell inner membrane</keyword>